<dbReference type="OrthoDB" id="8920846at2759"/>
<reference evidence="2 3" key="2">
    <citation type="submission" date="2019-01" db="EMBL/GenBank/DDBJ databases">
        <title>A chromosome length genome reference of the Java medaka (oryzias javanicus).</title>
        <authorList>
            <person name="Herpin A."/>
            <person name="Takehana Y."/>
            <person name="Naruse K."/>
            <person name="Ansai S."/>
            <person name="Kawaguchi M."/>
        </authorList>
    </citation>
    <scope>NUCLEOTIDE SEQUENCE [LARGE SCALE GENOMIC DNA]</scope>
    <source>
        <strain evidence="2">RS831</strain>
        <tissue evidence="2">Whole body</tissue>
    </source>
</reference>
<dbReference type="EMBL" id="CM012460">
    <property type="protein sequence ID" value="RVE55928.1"/>
    <property type="molecule type" value="Genomic_DNA"/>
</dbReference>
<sequence>MAKEEKDETVVKKGATGLLRLFQGRSRKNGEEDERQEKLDNRDETSKTALSVAGKSEPTSRGQCEDRGEGNNTRTRVRHRWCHRFSSAVVCMRRSKGSLKKPQEELKTASLDEVEGDREMVFKVNKRFNMRTKFSRFLTSNIACRSLKRSGDKNGSKALRSLPGKLRRFFMIREKRRSITQENVENKRVEEDPGGFDVQADESIQLQEAIAPPQSTEDDIRKKSQTGPQDVDNLTNNRVSVHVESPEEDFCDSVKVVVDFGDQQSSQQKTNQTNSWSLQSSINGPSIRIELCPPVQEDEEEEECWASGSYSSHVLHLPGGFNPSERQLHHTARSLVQTAMTAAVDQLTREKQMGRIN</sequence>
<dbReference type="AlphaFoldDB" id="A0A3S2MC89"/>
<protein>
    <submittedName>
        <fullName evidence="2">Uncharacterized protein</fullName>
    </submittedName>
</protein>
<feature type="compositionally biased region" description="Polar residues" evidence="1">
    <location>
        <begin position="225"/>
        <end position="236"/>
    </location>
</feature>
<feature type="region of interest" description="Disordered" evidence="1">
    <location>
        <begin position="210"/>
        <end position="236"/>
    </location>
</feature>
<feature type="region of interest" description="Disordered" evidence="1">
    <location>
        <begin position="1"/>
        <end position="75"/>
    </location>
</feature>
<keyword evidence="3" id="KW-1185">Reference proteome</keyword>
<proteinExistence type="predicted"/>
<organism evidence="2 3">
    <name type="scientific">Oryzias javanicus</name>
    <name type="common">Javanese ricefish</name>
    <name type="synonym">Aplocheilus javanicus</name>
    <dbReference type="NCBI Taxonomy" id="123683"/>
    <lineage>
        <taxon>Eukaryota</taxon>
        <taxon>Metazoa</taxon>
        <taxon>Chordata</taxon>
        <taxon>Craniata</taxon>
        <taxon>Vertebrata</taxon>
        <taxon>Euteleostomi</taxon>
        <taxon>Actinopterygii</taxon>
        <taxon>Neopterygii</taxon>
        <taxon>Teleostei</taxon>
        <taxon>Neoteleostei</taxon>
        <taxon>Acanthomorphata</taxon>
        <taxon>Ovalentaria</taxon>
        <taxon>Atherinomorphae</taxon>
        <taxon>Beloniformes</taxon>
        <taxon>Adrianichthyidae</taxon>
        <taxon>Oryziinae</taxon>
        <taxon>Oryzias</taxon>
    </lineage>
</organism>
<evidence type="ECO:0000256" key="1">
    <source>
        <dbReference type="SAM" id="MobiDB-lite"/>
    </source>
</evidence>
<dbReference type="Proteomes" id="UP000283210">
    <property type="component" value="Chromosome 24"/>
</dbReference>
<feature type="compositionally biased region" description="Basic and acidic residues" evidence="1">
    <location>
        <begin position="1"/>
        <end position="11"/>
    </location>
</feature>
<feature type="compositionally biased region" description="Basic and acidic residues" evidence="1">
    <location>
        <begin position="35"/>
        <end position="46"/>
    </location>
</feature>
<evidence type="ECO:0000313" key="2">
    <source>
        <dbReference type="EMBL" id="RVE55928.1"/>
    </source>
</evidence>
<evidence type="ECO:0000313" key="3">
    <source>
        <dbReference type="Proteomes" id="UP000283210"/>
    </source>
</evidence>
<accession>A0A3S2MC89</accession>
<reference evidence="2 3" key="1">
    <citation type="submission" date="2018-11" db="EMBL/GenBank/DDBJ databases">
        <authorList>
            <person name="Lopez-Roques C."/>
            <person name="Donnadieu C."/>
            <person name="Bouchez O."/>
            <person name="Klopp C."/>
            <person name="Cabau C."/>
            <person name="Zahm M."/>
        </authorList>
    </citation>
    <scope>NUCLEOTIDE SEQUENCE [LARGE SCALE GENOMIC DNA]</scope>
    <source>
        <strain evidence="2">RS831</strain>
        <tissue evidence="2">Whole body</tissue>
    </source>
</reference>
<gene>
    <name evidence="2" type="ORF">OJAV_G00230990</name>
</gene>
<name>A0A3S2MC89_ORYJA</name>